<keyword evidence="2" id="KW-1185">Reference proteome</keyword>
<reference evidence="1" key="2">
    <citation type="submission" date="2020-09" db="EMBL/GenBank/DDBJ databases">
        <authorList>
            <person name="Sun Q."/>
            <person name="Ohkuma M."/>
        </authorList>
    </citation>
    <scope>NUCLEOTIDE SEQUENCE</scope>
    <source>
        <strain evidence="1">JCM 19831</strain>
    </source>
</reference>
<proteinExistence type="predicted"/>
<accession>A0A917WXR1</accession>
<protein>
    <submittedName>
        <fullName evidence="1">Uncharacterized protein</fullName>
    </submittedName>
</protein>
<reference evidence="1" key="1">
    <citation type="journal article" date="2014" name="Int. J. Syst. Evol. Microbiol.">
        <title>Complete genome sequence of Corynebacterium casei LMG S-19264T (=DSM 44701T), isolated from a smear-ripened cheese.</title>
        <authorList>
            <consortium name="US DOE Joint Genome Institute (JGI-PGF)"/>
            <person name="Walter F."/>
            <person name="Albersmeier A."/>
            <person name="Kalinowski J."/>
            <person name="Ruckert C."/>
        </authorList>
    </citation>
    <scope>NUCLEOTIDE SEQUENCE</scope>
    <source>
        <strain evidence="1">JCM 19831</strain>
    </source>
</reference>
<gene>
    <name evidence="1" type="ORF">GCM10007977_046710</name>
</gene>
<comment type="caution">
    <text evidence="1">The sequence shown here is derived from an EMBL/GenBank/DDBJ whole genome shotgun (WGS) entry which is preliminary data.</text>
</comment>
<dbReference type="EMBL" id="BMPI01000022">
    <property type="protein sequence ID" value="GGM39982.1"/>
    <property type="molecule type" value="Genomic_DNA"/>
</dbReference>
<organism evidence="1 2">
    <name type="scientific">Dactylosporangium sucinum</name>
    <dbReference type="NCBI Taxonomy" id="1424081"/>
    <lineage>
        <taxon>Bacteria</taxon>
        <taxon>Bacillati</taxon>
        <taxon>Actinomycetota</taxon>
        <taxon>Actinomycetes</taxon>
        <taxon>Micromonosporales</taxon>
        <taxon>Micromonosporaceae</taxon>
        <taxon>Dactylosporangium</taxon>
    </lineage>
</organism>
<evidence type="ECO:0000313" key="1">
    <source>
        <dbReference type="EMBL" id="GGM39982.1"/>
    </source>
</evidence>
<sequence length="139" mass="15066">MRMVKSAGLLERPIDELHAAAHQLATAGDKLAVRSPMRRAKHDRATPECTCRVRSCKAVLLASADHWRRGASRRRLVESVTRLPHSSVAPVMCDKHLKILFSCVASPSCQSELDLTANVVVCGSPNPHVSDVLLGGLLP</sequence>
<evidence type="ECO:0000313" key="2">
    <source>
        <dbReference type="Proteomes" id="UP000642070"/>
    </source>
</evidence>
<name>A0A917WXR1_9ACTN</name>
<dbReference type="AlphaFoldDB" id="A0A917WXR1"/>
<dbReference type="Proteomes" id="UP000642070">
    <property type="component" value="Unassembled WGS sequence"/>
</dbReference>